<dbReference type="STRING" id="754436.JCM19237_126"/>
<reference evidence="2 3" key="1">
    <citation type="journal article" date="2014" name="Genome Announc.">
        <title>Draft Genome Sequences of Two Vibrionaceae Species, Vibrio ponticus C121 and Photobacterium aphoticum C119, Isolated as Coral Reef Microbiota.</title>
        <authorList>
            <person name="Al-saari N."/>
            <person name="Meirelles P.M."/>
            <person name="Mino S."/>
            <person name="Suda W."/>
            <person name="Oshima K."/>
            <person name="Hattori M."/>
            <person name="Ohkuma M."/>
            <person name="Thompson F.L."/>
            <person name="Gomez-Gil B."/>
            <person name="Sawabe T."/>
            <person name="Sawabe T."/>
        </authorList>
    </citation>
    <scope>NUCLEOTIDE SEQUENCE [LARGE SCALE GENOMIC DNA]</scope>
    <source>
        <strain evidence="2 3">JCM 19237</strain>
    </source>
</reference>
<accession>A0A090R3D5</accession>
<comment type="caution">
    <text evidence="2">The sequence shown here is derived from an EMBL/GenBank/DDBJ whole genome shotgun (WGS) entry which is preliminary data.</text>
</comment>
<evidence type="ECO:0000313" key="2">
    <source>
        <dbReference type="EMBL" id="GAL08639.1"/>
    </source>
</evidence>
<gene>
    <name evidence="2" type="ORF">JCM19237_126</name>
</gene>
<proteinExistence type="predicted"/>
<name>A0A090R3D5_9GAMM</name>
<evidence type="ECO:0000313" key="3">
    <source>
        <dbReference type="Proteomes" id="UP000029227"/>
    </source>
</evidence>
<dbReference type="AlphaFoldDB" id="A0A090R3D5"/>
<organism evidence="2 3">
    <name type="scientific">Photobacterium aphoticum</name>
    <dbReference type="NCBI Taxonomy" id="754436"/>
    <lineage>
        <taxon>Bacteria</taxon>
        <taxon>Pseudomonadati</taxon>
        <taxon>Pseudomonadota</taxon>
        <taxon>Gammaproteobacteria</taxon>
        <taxon>Vibrionales</taxon>
        <taxon>Vibrionaceae</taxon>
        <taxon>Photobacterium</taxon>
    </lineage>
</organism>
<sequence length="51" mass="5717">MVTASYSHSLSLTHYSSGDCGSAIRKLRERNQKATQKPHKSDTKATQKRPE</sequence>
<feature type="compositionally biased region" description="Basic and acidic residues" evidence="1">
    <location>
        <begin position="39"/>
        <end position="51"/>
    </location>
</feature>
<dbReference type="Proteomes" id="UP000029227">
    <property type="component" value="Unassembled WGS sequence"/>
</dbReference>
<feature type="region of interest" description="Disordered" evidence="1">
    <location>
        <begin position="1"/>
        <end position="51"/>
    </location>
</feature>
<dbReference type="EMBL" id="BBMN01000029">
    <property type="protein sequence ID" value="GAL08639.1"/>
    <property type="molecule type" value="Genomic_DNA"/>
</dbReference>
<feature type="compositionally biased region" description="Low complexity" evidence="1">
    <location>
        <begin position="1"/>
        <end position="17"/>
    </location>
</feature>
<evidence type="ECO:0000256" key="1">
    <source>
        <dbReference type="SAM" id="MobiDB-lite"/>
    </source>
</evidence>
<protein>
    <submittedName>
        <fullName evidence="2">Uncharacterized protein</fullName>
    </submittedName>
</protein>